<evidence type="ECO:0000256" key="1">
    <source>
        <dbReference type="ARBA" id="ARBA00006930"/>
    </source>
</evidence>
<evidence type="ECO:0000256" key="2">
    <source>
        <dbReference type="ARBA" id="ARBA00011322"/>
    </source>
</evidence>
<dbReference type="PANTHER" id="PTHR32114">
    <property type="entry name" value="ABC TRANSPORTER ABCH.3"/>
    <property type="match status" value="1"/>
</dbReference>
<evidence type="ECO:0000313" key="7">
    <source>
        <dbReference type="Proteomes" id="UP000292927"/>
    </source>
</evidence>
<dbReference type="Pfam" id="PF13558">
    <property type="entry name" value="SbcC_Walker_B"/>
    <property type="match status" value="1"/>
</dbReference>
<evidence type="ECO:0000256" key="3">
    <source>
        <dbReference type="ARBA" id="ARBA00013368"/>
    </source>
</evidence>
<feature type="coiled-coil region" evidence="4">
    <location>
        <begin position="556"/>
        <end position="600"/>
    </location>
</feature>
<feature type="coiled-coil region" evidence="4">
    <location>
        <begin position="383"/>
        <end position="451"/>
    </location>
</feature>
<sequence length="927" mass="104981">MKPLLLKISAWGPYAGTEQVDFAGMAENRLFLITGATGAGKTTVFDAIAFSLYGEVSGKTRQKDRLRSDFTDGAGETFVELTFSHGEKKYRIRRTPAYERAKKRGEGTVFQKETALFYLQKPEGEKLLAEGAKAVTGAVAELLRMDYSQFKQLSMIAQGEFLALLLEKSGDRKKIFRNIFHTEFYEKIQSALRDRAGLLRRENRELRDRREGVALGLDFSNPVPAALLDTEPYKRFSPAGEQAELLKRLKEQVKKEEILEQRCQKDLEILDGLKDAEESCAAAYRALDERKQAVCGYEGLLSEMEGDLEQSRAEDLQIPVLEGERAKVQIEILESRRRQKLWEEWKEVVGRLDEVRRDAETKKLQSEQGDKECKECEKRCTFLEDNLQRYAGAEAALERLLGERQQAEGRMKAAKCLEKLLSEEEAAEQSVKKARQEWRRAEAECAEAVNRWQEGERLFRCSQAGLLARDLDEGSPCPVCGSLHHPARAGLPEQAVTREQADGLRELAAAKEKAASAASSACAVKKKEWEIAGLRWREQCRELGIGEEKQAVFLEISALEQQRGLLEKKIAEAEKDKQSLDQIRKDLIHWKKELARLRERQEQFEFEKADCGKKLSQQEGRRDALKHQLPEGYDGEAEFDLAEKLNRKEQGLCDEIQRIRKNREVLVKRQSEAQKLLEREQEEAERQKREAERQKKHLLNCRNAAAHLPEGAQSALTQLQKELAGRIMQNKKDIMAMEQLQKEMDRKEEAYRVIGSLASAAGGENPRNLELEQYVLSVYFDEVLQAANLRLYRMTAGRYQLFRVEAVNDARTKDMLGIEAGDAYTGRRRPVSTLSGGESFKAALSLALGMSDVVQRYAGGIRAEALFIDEGFGALDEESLDQALQVLSGLAGSDCMIGVISHVEELKERINEKVLIRKTASGSHILQ</sequence>
<dbReference type="Pfam" id="PF13476">
    <property type="entry name" value="AAA_23"/>
    <property type="match status" value="1"/>
</dbReference>
<dbReference type="EMBL" id="SGXF01000003">
    <property type="protein sequence ID" value="RZT00510.1"/>
    <property type="molecule type" value="Genomic_DNA"/>
</dbReference>
<dbReference type="OrthoDB" id="9795626at2"/>
<feature type="coiled-coil region" evidence="4">
    <location>
        <begin position="730"/>
        <end position="757"/>
    </location>
</feature>
<dbReference type="GO" id="GO:0016887">
    <property type="term" value="F:ATP hydrolysis activity"/>
    <property type="evidence" value="ECO:0007669"/>
    <property type="project" value="InterPro"/>
</dbReference>
<feature type="domain" description="Rad50/SbcC-type AAA" evidence="5">
    <location>
        <begin position="6"/>
        <end position="277"/>
    </location>
</feature>
<comment type="similarity">
    <text evidence="1">Belongs to the SMC family. SbcC subfamily.</text>
</comment>
<dbReference type="SUPFAM" id="SSF52540">
    <property type="entry name" value="P-loop containing nucleoside triphosphate hydrolases"/>
    <property type="match status" value="1"/>
</dbReference>
<evidence type="ECO:0000313" key="6">
    <source>
        <dbReference type="EMBL" id="RZT00510.1"/>
    </source>
</evidence>
<accession>A0A4V2F7P2</accession>
<keyword evidence="6" id="KW-0269">Exonuclease</keyword>
<dbReference type="PANTHER" id="PTHR32114:SF2">
    <property type="entry name" value="ABC TRANSPORTER ABCH.3"/>
    <property type="match status" value="1"/>
</dbReference>
<dbReference type="GO" id="GO:0006302">
    <property type="term" value="P:double-strand break repair"/>
    <property type="evidence" value="ECO:0007669"/>
    <property type="project" value="InterPro"/>
</dbReference>
<dbReference type="InterPro" id="IPR038729">
    <property type="entry name" value="Rad50/SbcC_AAA"/>
</dbReference>
<dbReference type="RefSeq" id="WP_130435121.1">
    <property type="nucleotide sequence ID" value="NZ_SGXF01000003.1"/>
</dbReference>
<keyword evidence="7" id="KW-1185">Reference proteome</keyword>
<keyword evidence="6" id="KW-0378">Hydrolase</keyword>
<protein>
    <recommendedName>
        <fullName evidence="3">Nuclease SbcCD subunit C</fullName>
    </recommendedName>
</protein>
<dbReference type="AlphaFoldDB" id="A0A4V2F7P2"/>
<feature type="coiled-coil region" evidence="4">
    <location>
        <begin position="642"/>
        <end position="701"/>
    </location>
</feature>
<dbReference type="GO" id="GO:0004527">
    <property type="term" value="F:exonuclease activity"/>
    <property type="evidence" value="ECO:0007669"/>
    <property type="project" value="UniProtKB-KW"/>
</dbReference>
<proteinExistence type="inferred from homology"/>
<name>A0A4V2F7P2_9FIRM</name>
<reference evidence="6 7" key="1">
    <citation type="submission" date="2019-02" db="EMBL/GenBank/DDBJ databases">
        <title>Genomic Encyclopedia of Type Strains, Phase IV (KMG-IV): sequencing the most valuable type-strain genomes for metagenomic binning, comparative biology and taxonomic classification.</title>
        <authorList>
            <person name="Goeker M."/>
        </authorList>
    </citation>
    <scope>NUCLEOTIDE SEQUENCE [LARGE SCALE GENOMIC DNA]</scope>
    <source>
        <strain evidence="6 7">DSM 29486</strain>
    </source>
</reference>
<comment type="subunit">
    <text evidence="2">Heterodimer of SbcC and SbcD.</text>
</comment>
<dbReference type="Gene3D" id="3.40.50.300">
    <property type="entry name" value="P-loop containing nucleotide triphosphate hydrolases"/>
    <property type="match status" value="2"/>
</dbReference>
<organism evidence="6 7">
    <name type="scientific">Cuneatibacter caecimuris</name>
    <dbReference type="NCBI Taxonomy" id="1796618"/>
    <lineage>
        <taxon>Bacteria</taxon>
        <taxon>Bacillati</taxon>
        <taxon>Bacillota</taxon>
        <taxon>Clostridia</taxon>
        <taxon>Lachnospirales</taxon>
        <taxon>Lachnospiraceae</taxon>
        <taxon>Cuneatibacter</taxon>
    </lineage>
</organism>
<gene>
    <name evidence="6" type="ORF">EV209_1824</name>
</gene>
<keyword evidence="6" id="KW-0540">Nuclease</keyword>
<evidence type="ECO:0000259" key="5">
    <source>
        <dbReference type="Pfam" id="PF13476"/>
    </source>
</evidence>
<evidence type="ECO:0000256" key="4">
    <source>
        <dbReference type="SAM" id="Coils"/>
    </source>
</evidence>
<dbReference type="InterPro" id="IPR027417">
    <property type="entry name" value="P-loop_NTPase"/>
</dbReference>
<dbReference type="Proteomes" id="UP000292927">
    <property type="component" value="Unassembled WGS sequence"/>
</dbReference>
<comment type="caution">
    <text evidence="6">The sequence shown here is derived from an EMBL/GenBank/DDBJ whole genome shotgun (WGS) entry which is preliminary data.</text>
</comment>
<keyword evidence="4" id="KW-0175">Coiled coil</keyword>